<dbReference type="Proteomes" id="UP000321250">
    <property type="component" value="Unassembled WGS sequence"/>
</dbReference>
<dbReference type="EMBL" id="VOQR01000001">
    <property type="protein sequence ID" value="TXC69549.1"/>
    <property type="molecule type" value="Genomic_DNA"/>
</dbReference>
<evidence type="ECO:0000256" key="1">
    <source>
        <dbReference type="ARBA" id="ARBA00012499"/>
    </source>
</evidence>
<comment type="caution">
    <text evidence="5">The sequence shown here is derived from an EMBL/GenBank/DDBJ whole genome shotgun (WGS) entry which is preliminary data.</text>
</comment>
<sequence length="163" mass="17544">MTQTDRRTFLTVAGASVAGVALWGCSSEPAHAAERFEVTYSDAQWRARLKPAAYAVLRKEGTEVPYSSPLNGEHRAGMFACGGCGLPNFSSKTKFESGTGWPSFWAPLPTAVRTRVDSTLGMARTEVHCRRCGGHLGHVFDDGPKPTGKRYCMNGAALTFKAA</sequence>
<accession>A0A5C6U9E5</accession>
<dbReference type="PROSITE" id="PS51318">
    <property type="entry name" value="TAT"/>
    <property type="match status" value="1"/>
</dbReference>
<proteinExistence type="predicted"/>
<dbReference type="NCBIfam" id="TIGR00357">
    <property type="entry name" value="peptide-methionine (R)-S-oxide reductase MsrB"/>
    <property type="match status" value="1"/>
</dbReference>
<dbReference type="InterPro" id="IPR028427">
    <property type="entry name" value="Met_Sox_Rdtase_MsrB"/>
</dbReference>
<evidence type="ECO:0000256" key="2">
    <source>
        <dbReference type="ARBA" id="ARBA00023002"/>
    </source>
</evidence>
<dbReference type="AlphaFoldDB" id="A0A5C6U9E5"/>
<comment type="catalytic activity">
    <reaction evidence="3">
        <text>L-methionyl-[protein] + [thioredoxin]-disulfide + H2O = L-methionyl-(R)-S-oxide-[protein] + [thioredoxin]-dithiol</text>
        <dbReference type="Rhea" id="RHEA:24164"/>
        <dbReference type="Rhea" id="RHEA-COMP:10698"/>
        <dbReference type="Rhea" id="RHEA-COMP:10700"/>
        <dbReference type="Rhea" id="RHEA-COMP:12313"/>
        <dbReference type="Rhea" id="RHEA-COMP:12314"/>
        <dbReference type="ChEBI" id="CHEBI:15377"/>
        <dbReference type="ChEBI" id="CHEBI:16044"/>
        <dbReference type="ChEBI" id="CHEBI:29950"/>
        <dbReference type="ChEBI" id="CHEBI:45764"/>
        <dbReference type="ChEBI" id="CHEBI:50058"/>
        <dbReference type="EC" id="1.8.4.12"/>
    </reaction>
</comment>
<organism evidence="5 6">
    <name type="scientific">Sphingomonas ginsenosidivorax</name>
    <dbReference type="NCBI Taxonomy" id="862135"/>
    <lineage>
        <taxon>Bacteria</taxon>
        <taxon>Pseudomonadati</taxon>
        <taxon>Pseudomonadota</taxon>
        <taxon>Alphaproteobacteria</taxon>
        <taxon>Sphingomonadales</taxon>
        <taxon>Sphingomonadaceae</taxon>
        <taxon>Sphingomonas</taxon>
    </lineage>
</organism>
<keyword evidence="2 5" id="KW-0560">Oxidoreductase</keyword>
<gene>
    <name evidence="5" type="primary">msrB</name>
    <name evidence="5" type="ORF">FSB78_00125</name>
</gene>
<keyword evidence="6" id="KW-1185">Reference proteome</keyword>
<dbReference type="SUPFAM" id="SSF51316">
    <property type="entry name" value="Mss4-like"/>
    <property type="match status" value="1"/>
</dbReference>
<dbReference type="PANTHER" id="PTHR10173:SF57">
    <property type="entry name" value="PEPTIDE-METHIONINE (R)-S-OXIDE REDUCTASE"/>
    <property type="match status" value="1"/>
</dbReference>
<name>A0A5C6U9E5_9SPHN</name>
<dbReference type="InterPro" id="IPR011057">
    <property type="entry name" value="Mss4-like_sf"/>
</dbReference>
<evidence type="ECO:0000313" key="5">
    <source>
        <dbReference type="EMBL" id="TXC69549.1"/>
    </source>
</evidence>
<dbReference type="OrthoDB" id="9785497at2"/>
<dbReference type="EC" id="1.8.4.12" evidence="1"/>
<dbReference type="GO" id="GO:0005737">
    <property type="term" value="C:cytoplasm"/>
    <property type="evidence" value="ECO:0007669"/>
    <property type="project" value="TreeGrafter"/>
</dbReference>
<dbReference type="GO" id="GO:0006979">
    <property type="term" value="P:response to oxidative stress"/>
    <property type="evidence" value="ECO:0007669"/>
    <property type="project" value="InterPro"/>
</dbReference>
<dbReference type="Gene3D" id="2.170.150.20">
    <property type="entry name" value="Peptide methionine sulfoxide reductase"/>
    <property type="match status" value="1"/>
</dbReference>
<dbReference type="InterPro" id="IPR002579">
    <property type="entry name" value="Met_Sox_Rdtase_MsrB_dom"/>
</dbReference>
<evidence type="ECO:0000256" key="3">
    <source>
        <dbReference type="ARBA" id="ARBA00048488"/>
    </source>
</evidence>
<dbReference type="GO" id="GO:0030091">
    <property type="term" value="P:protein repair"/>
    <property type="evidence" value="ECO:0007669"/>
    <property type="project" value="InterPro"/>
</dbReference>
<dbReference type="PROSITE" id="PS51790">
    <property type="entry name" value="MSRB"/>
    <property type="match status" value="1"/>
</dbReference>
<protein>
    <recommendedName>
        <fullName evidence="1">peptide-methionine (R)-S-oxide reductase</fullName>
        <ecNumber evidence="1">1.8.4.12</ecNumber>
    </recommendedName>
</protein>
<evidence type="ECO:0000313" key="6">
    <source>
        <dbReference type="Proteomes" id="UP000321250"/>
    </source>
</evidence>
<evidence type="ECO:0000259" key="4">
    <source>
        <dbReference type="PROSITE" id="PS51790"/>
    </source>
</evidence>
<dbReference type="GO" id="GO:0033743">
    <property type="term" value="F:peptide-methionine (R)-S-oxide reductase activity"/>
    <property type="evidence" value="ECO:0007669"/>
    <property type="project" value="UniProtKB-EC"/>
</dbReference>
<feature type="domain" description="MsrB" evidence="4">
    <location>
        <begin position="42"/>
        <end position="163"/>
    </location>
</feature>
<dbReference type="InterPro" id="IPR006311">
    <property type="entry name" value="TAT_signal"/>
</dbReference>
<dbReference type="Pfam" id="PF01641">
    <property type="entry name" value="SelR"/>
    <property type="match status" value="1"/>
</dbReference>
<dbReference type="PANTHER" id="PTHR10173">
    <property type="entry name" value="METHIONINE SULFOXIDE REDUCTASE"/>
    <property type="match status" value="1"/>
</dbReference>
<reference evidence="5 6" key="1">
    <citation type="journal article" date="2013" name="Antonie Van Leeuwenhoek">
        <title>Sphingomonas ginsenosidivorax sp. nov., with the ability to transform ginsenosides.</title>
        <authorList>
            <person name="Jin X.F."/>
            <person name="Kim J.K."/>
            <person name="Liu Q.M."/>
            <person name="Kang M.S."/>
            <person name="He D."/>
            <person name="Jin F.X."/>
            <person name="Kim S.C."/>
            <person name="Im W.T."/>
        </authorList>
    </citation>
    <scope>NUCLEOTIDE SEQUENCE [LARGE SCALE GENOMIC DNA]</scope>
    <source>
        <strain evidence="5 6">KHI67</strain>
    </source>
</reference>